<evidence type="ECO:0000313" key="1">
    <source>
        <dbReference type="Proteomes" id="UP000515151"/>
    </source>
</evidence>
<dbReference type="OrthoDB" id="1932122at2759"/>
<proteinExistence type="predicted"/>
<protein>
    <submittedName>
        <fullName evidence="2">Uncharacterized protein LOC116210480 isoform X1</fullName>
    </submittedName>
</protein>
<sequence length="136" mass="15242">MTDYQAFDWSVNDLIGTPVHSCKNCSTGIGFTVVCSLCNIDEDSSTRLAPQSSRDEEVREWQDAWGDGERKELDGQGSHQPAAFWEKLKLSAQKKVGKTEADRICSAFRQLHQKLVFEELSLNAAQNFVKSISSKQ</sequence>
<gene>
    <name evidence="2" type="primary">LOC116210480</name>
</gene>
<dbReference type="GeneID" id="116210480"/>
<dbReference type="AlphaFoldDB" id="A0A6P8DS29"/>
<name>A0A6P8DS29_PUNGR</name>
<evidence type="ECO:0000313" key="2">
    <source>
        <dbReference type="RefSeq" id="XP_031400217.1"/>
    </source>
</evidence>
<reference evidence="2" key="2">
    <citation type="submission" date="2025-08" db="UniProtKB">
        <authorList>
            <consortium name="RefSeq"/>
        </authorList>
    </citation>
    <scope>IDENTIFICATION</scope>
    <source>
        <tissue evidence="2">Leaf</tissue>
    </source>
</reference>
<accession>A0A6P8DS29</accession>
<reference evidence="1" key="1">
    <citation type="journal article" date="2020" name="Plant Biotechnol. J.">
        <title>The pomegranate (Punica granatum L.) draft genome dissects genetic divergence between soft- and hard-seeded cultivars.</title>
        <authorList>
            <person name="Luo X."/>
            <person name="Li H."/>
            <person name="Wu Z."/>
            <person name="Yao W."/>
            <person name="Zhao P."/>
            <person name="Cao D."/>
            <person name="Yu H."/>
            <person name="Li K."/>
            <person name="Poudel K."/>
            <person name="Zhao D."/>
            <person name="Zhang F."/>
            <person name="Xia X."/>
            <person name="Chen L."/>
            <person name="Wang Q."/>
            <person name="Jing D."/>
            <person name="Cao S."/>
        </authorList>
    </citation>
    <scope>NUCLEOTIDE SEQUENCE [LARGE SCALE GENOMIC DNA]</scope>
    <source>
        <strain evidence="1">cv. Tunisia</strain>
    </source>
</reference>
<dbReference type="PANTHER" id="PTHR35312">
    <property type="entry name" value="OS07G0641800 PROTEIN"/>
    <property type="match status" value="1"/>
</dbReference>
<dbReference type="RefSeq" id="XP_031400217.1">
    <property type="nucleotide sequence ID" value="XM_031544357.1"/>
</dbReference>
<dbReference type="PANTHER" id="PTHR35312:SF1">
    <property type="entry name" value="OS07G0641800 PROTEIN"/>
    <property type="match status" value="1"/>
</dbReference>
<organism evidence="1 2">
    <name type="scientific">Punica granatum</name>
    <name type="common">Pomegranate</name>
    <dbReference type="NCBI Taxonomy" id="22663"/>
    <lineage>
        <taxon>Eukaryota</taxon>
        <taxon>Viridiplantae</taxon>
        <taxon>Streptophyta</taxon>
        <taxon>Embryophyta</taxon>
        <taxon>Tracheophyta</taxon>
        <taxon>Spermatophyta</taxon>
        <taxon>Magnoliopsida</taxon>
        <taxon>eudicotyledons</taxon>
        <taxon>Gunneridae</taxon>
        <taxon>Pentapetalae</taxon>
        <taxon>rosids</taxon>
        <taxon>malvids</taxon>
        <taxon>Myrtales</taxon>
        <taxon>Lythraceae</taxon>
        <taxon>Punica</taxon>
    </lineage>
</organism>
<dbReference type="Proteomes" id="UP000515151">
    <property type="component" value="Chromosome 6"/>
</dbReference>
<keyword evidence="1" id="KW-1185">Reference proteome</keyword>